<evidence type="ECO:0000259" key="2">
    <source>
        <dbReference type="Pfam" id="PF13460"/>
    </source>
</evidence>
<accession>A0AA38W4M1</accession>
<dbReference type="PANTHER" id="PTHR47869">
    <property type="entry name" value="OS03G0410700 PROTEIN"/>
    <property type="match status" value="1"/>
</dbReference>
<dbReference type="GO" id="GO:0009507">
    <property type="term" value="C:chloroplast"/>
    <property type="evidence" value="ECO:0007669"/>
    <property type="project" value="TreeGrafter"/>
</dbReference>
<dbReference type="PANTHER" id="PTHR47869:SF2">
    <property type="entry name" value="OS03G0410700 PROTEIN"/>
    <property type="match status" value="1"/>
</dbReference>
<dbReference type="Proteomes" id="UP001172457">
    <property type="component" value="Chromosome 8"/>
</dbReference>
<sequence length="323" mass="35179">MAGIILPSSSISQFTLSHNYSYDNSSITNSKSISSICNAKKRSVECSSSKRGKPGFFDVILDYIEGGPKLRKWYGAPEFSTEDGSNLEEADESSEEDEVRDAVLVTDGDNEIGQTIILSLIIKRLRVKALVKDKRAAMESFGTYVEPMTGDPKDPSFLKKSLRGVRAIICPSEGFLCNIESLKGVQHVVILSLLSVYKGSSGVQAIMNSNARKLAEQDESVVVASGIPYTIIRTGLLTNDRGGRSGFSFEKGCTVNGSLSKEDAAFICIEALDIVPEKGLEGGEGGREARHSVVNGEEKVLNWKDQPWLHRNTKGRGKVTVEY</sequence>
<feature type="domain" description="NAD(P)-binding" evidence="2">
    <location>
        <begin position="112"/>
        <end position="273"/>
    </location>
</feature>
<name>A0AA38W4M1_9ASTR</name>
<feature type="compositionally biased region" description="Acidic residues" evidence="1">
    <location>
        <begin position="85"/>
        <end position="98"/>
    </location>
</feature>
<dbReference type="AlphaFoldDB" id="A0AA38W4M1"/>
<feature type="non-terminal residue" evidence="3">
    <location>
        <position position="323"/>
    </location>
</feature>
<proteinExistence type="predicted"/>
<comment type="caution">
    <text evidence="3">The sequence shown here is derived from an EMBL/GenBank/DDBJ whole genome shotgun (WGS) entry which is preliminary data.</text>
</comment>
<dbReference type="InterPro" id="IPR016040">
    <property type="entry name" value="NAD(P)-bd_dom"/>
</dbReference>
<evidence type="ECO:0000313" key="3">
    <source>
        <dbReference type="EMBL" id="KAJ9537364.1"/>
    </source>
</evidence>
<reference evidence="3" key="1">
    <citation type="submission" date="2023-03" db="EMBL/GenBank/DDBJ databases">
        <title>Chromosome-scale reference genome and RAD-based genetic map of yellow starthistle (Centaurea solstitialis) reveal putative structural variation and QTLs associated with invader traits.</title>
        <authorList>
            <person name="Reatini B."/>
            <person name="Cang F.A."/>
            <person name="Jiang Q."/>
            <person name="Mckibben M.T.W."/>
            <person name="Barker M.S."/>
            <person name="Rieseberg L.H."/>
            <person name="Dlugosch K.M."/>
        </authorList>
    </citation>
    <scope>NUCLEOTIDE SEQUENCE</scope>
    <source>
        <strain evidence="3">CAN-66</strain>
        <tissue evidence="3">Leaf</tissue>
    </source>
</reference>
<dbReference type="Pfam" id="PF13460">
    <property type="entry name" value="NAD_binding_10"/>
    <property type="match status" value="1"/>
</dbReference>
<organism evidence="3 4">
    <name type="scientific">Centaurea solstitialis</name>
    <name type="common">yellow star-thistle</name>
    <dbReference type="NCBI Taxonomy" id="347529"/>
    <lineage>
        <taxon>Eukaryota</taxon>
        <taxon>Viridiplantae</taxon>
        <taxon>Streptophyta</taxon>
        <taxon>Embryophyta</taxon>
        <taxon>Tracheophyta</taxon>
        <taxon>Spermatophyta</taxon>
        <taxon>Magnoliopsida</taxon>
        <taxon>eudicotyledons</taxon>
        <taxon>Gunneridae</taxon>
        <taxon>Pentapetalae</taxon>
        <taxon>asterids</taxon>
        <taxon>campanulids</taxon>
        <taxon>Asterales</taxon>
        <taxon>Asteraceae</taxon>
        <taxon>Carduoideae</taxon>
        <taxon>Cardueae</taxon>
        <taxon>Centaureinae</taxon>
        <taxon>Centaurea</taxon>
    </lineage>
</organism>
<feature type="region of interest" description="Disordered" evidence="1">
    <location>
        <begin position="76"/>
        <end position="98"/>
    </location>
</feature>
<protein>
    <recommendedName>
        <fullName evidence="2">NAD(P)-binding domain-containing protein</fullName>
    </recommendedName>
</protein>
<keyword evidence="4" id="KW-1185">Reference proteome</keyword>
<gene>
    <name evidence="3" type="ORF">OSB04_030097</name>
</gene>
<evidence type="ECO:0000313" key="4">
    <source>
        <dbReference type="Proteomes" id="UP001172457"/>
    </source>
</evidence>
<evidence type="ECO:0000256" key="1">
    <source>
        <dbReference type="SAM" id="MobiDB-lite"/>
    </source>
</evidence>
<dbReference type="EMBL" id="JARYMX010000008">
    <property type="protein sequence ID" value="KAJ9537364.1"/>
    <property type="molecule type" value="Genomic_DNA"/>
</dbReference>
<dbReference type="SUPFAM" id="SSF51735">
    <property type="entry name" value="NAD(P)-binding Rossmann-fold domains"/>
    <property type="match status" value="1"/>
</dbReference>
<dbReference type="Gene3D" id="3.40.50.720">
    <property type="entry name" value="NAD(P)-binding Rossmann-like Domain"/>
    <property type="match status" value="1"/>
</dbReference>
<dbReference type="InterPro" id="IPR036291">
    <property type="entry name" value="NAD(P)-bd_dom_sf"/>
</dbReference>